<evidence type="ECO:0000256" key="3">
    <source>
        <dbReference type="HAMAP-Rule" id="MF_01385"/>
    </source>
</evidence>
<dbReference type="HAMAP" id="MF_01385">
    <property type="entry name" value="UreF"/>
    <property type="match status" value="1"/>
</dbReference>
<dbReference type="Gene3D" id="1.10.4190.10">
    <property type="entry name" value="Urease accessory protein UreF"/>
    <property type="match status" value="1"/>
</dbReference>
<gene>
    <name evidence="3" type="primary">ureF</name>
    <name evidence="4" type="ORF">SAMN04488079_11525</name>
</gene>
<comment type="subcellular location">
    <subcellularLocation>
        <location evidence="3">Cytoplasm</location>
    </subcellularLocation>
</comment>
<dbReference type="AlphaFoldDB" id="A0A1I4APV1"/>
<name>A0A1I4APV1_9GAMM</name>
<dbReference type="EMBL" id="FOSH01000015">
    <property type="protein sequence ID" value="SFK57686.1"/>
    <property type="molecule type" value="Genomic_DNA"/>
</dbReference>
<evidence type="ECO:0000256" key="1">
    <source>
        <dbReference type="ARBA" id="ARBA00022988"/>
    </source>
</evidence>
<proteinExistence type="inferred from homology"/>
<dbReference type="GO" id="GO:0016151">
    <property type="term" value="F:nickel cation binding"/>
    <property type="evidence" value="ECO:0007669"/>
    <property type="project" value="UniProtKB-UniRule"/>
</dbReference>
<dbReference type="STRING" id="45496.SAMN04488079_11525"/>
<keyword evidence="2 3" id="KW-0143">Chaperone</keyword>
<comment type="similarity">
    <text evidence="3">Belongs to the UreF family.</text>
</comment>
<dbReference type="Pfam" id="PF01730">
    <property type="entry name" value="UreF"/>
    <property type="match status" value="1"/>
</dbReference>
<accession>A0A1I4APV1</accession>
<comment type="subunit">
    <text evidence="3">UreD, UreF and UreG form a complex that acts as a GTP-hydrolysis-dependent molecular chaperone, activating the urease apoprotein by helping to assemble the nickel containing metallocenter of UreC. The UreE protein probably delivers the nickel.</text>
</comment>
<keyword evidence="3" id="KW-0963">Cytoplasm</keyword>
<protein>
    <recommendedName>
        <fullName evidence="3">Urease accessory protein UreF</fullName>
    </recommendedName>
</protein>
<sequence length="227" mass="24942">MSSSALAMLSMMQYGDSQFPSGSFAFSNGLETLFNDNKIKGPKQIYDLIAVQLKGRWNSLDRVALCHVYRQAENLDAINAIDNEVEALTLSAGLRSGSKRNGAALLGIHARLGTTMSMEYRQRVMEKKAPGHIPVVQGLVFHHCGLTELQAQIASAHGLCNDMLGACMRLGKLGHIHAQLIRQKLSSVIATLLEQPVSDEQLMHSYVPLTEIAAMRHEISDQRLFAN</sequence>
<comment type="function">
    <text evidence="3">Required for maturation of urease via the functional incorporation of the urease nickel metallocenter.</text>
</comment>
<keyword evidence="5" id="KW-1185">Reference proteome</keyword>
<dbReference type="PANTHER" id="PTHR33620:SF1">
    <property type="entry name" value="UREASE ACCESSORY PROTEIN F"/>
    <property type="match status" value="1"/>
</dbReference>
<organism evidence="4 5">
    <name type="scientific">Methylophaga sulfidovorans</name>
    <dbReference type="NCBI Taxonomy" id="45496"/>
    <lineage>
        <taxon>Bacteria</taxon>
        <taxon>Pseudomonadati</taxon>
        <taxon>Pseudomonadota</taxon>
        <taxon>Gammaproteobacteria</taxon>
        <taxon>Thiotrichales</taxon>
        <taxon>Piscirickettsiaceae</taxon>
        <taxon>Methylophaga</taxon>
    </lineage>
</organism>
<dbReference type="Proteomes" id="UP000198924">
    <property type="component" value="Unassembled WGS sequence"/>
</dbReference>
<evidence type="ECO:0000256" key="2">
    <source>
        <dbReference type="ARBA" id="ARBA00023186"/>
    </source>
</evidence>
<dbReference type="InterPro" id="IPR038277">
    <property type="entry name" value="UreF_sf"/>
</dbReference>
<dbReference type="PANTHER" id="PTHR33620">
    <property type="entry name" value="UREASE ACCESSORY PROTEIN F"/>
    <property type="match status" value="1"/>
</dbReference>
<evidence type="ECO:0000313" key="4">
    <source>
        <dbReference type="EMBL" id="SFK57686.1"/>
    </source>
</evidence>
<keyword evidence="1 3" id="KW-0996">Nickel insertion</keyword>
<reference evidence="5" key="1">
    <citation type="submission" date="2016-10" db="EMBL/GenBank/DDBJ databases">
        <authorList>
            <person name="Varghese N."/>
            <person name="Submissions S."/>
        </authorList>
    </citation>
    <scope>NUCLEOTIDE SEQUENCE [LARGE SCALE GENOMIC DNA]</scope>
    <source>
        <strain evidence="5">DSM 11578</strain>
    </source>
</reference>
<dbReference type="GO" id="GO:0005737">
    <property type="term" value="C:cytoplasm"/>
    <property type="evidence" value="ECO:0007669"/>
    <property type="project" value="UniProtKB-SubCell"/>
</dbReference>
<dbReference type="PIRSF" id="PIRSF009467">
    <property type="entry name" value="Ureas_acces_UreF"/>
    <property type="match status" value="1"/>
</dbReference>
<evidence type="ECO:0000313" key="5">
    <source>
        <dbReference type="Proteomes" id="UP000198924"/>
    </source>
</evidence>
<dbReference type="InterPro" id="IPR002639">
    <property type="entry name" value="UreF"/>
</dbReference>